<comment type="subcellular location">
    <subcellularLocation>
        <location evidence="9">Cytoplasm</location>
    </subcellularLocation>
    <text evidence="9">About half TF is bound to the ribosome near the polypeptide exit tunnel while the other half is free in the cytoplasm.</text>
</comment>
<dbReference type="GO" id="GO:0005737">
    <property type="term" value="C:cytoplasm"/>
    <property type="evidence" value="ECO:0007669"/>
    <property type="project" value="UniProtKB-SubCell"/>
</dbReference>
<evidence type="ECO:0000313" key="14">
    <source>
        <dbReference type="Proteomes" id="UP000316598"/>
    </source>
</evidence>
<evidence type="ECO:0000256" key="1">
    <source>
        <dbReference type="ARBA" id="ARBA00000971"/>
    </source>
</evidence>
<dbReference type="GO" id="GO:0003755">
    <property type="term" value="F:peptidyl-prolyl cis-trans isomerase activity"/>
    <property type="evidence" value="ECO:0007669"/>
    <property type="project" value="UniProtKB-UniRule"/>
</dbReference>
<comment type="caution">
    <text evidence="13">The sequence shown here is derived from an EMBL/GenBank/DDBJ whole genome shotgun (WGS) entry which is preliminary data.</text>
</comment>
<dbReference type="InterPro" id="IPR046357">
    <property type="entry name" value="PPIase_dom_sf"/>
</dbReference>
<keyword evidence="9" id="KW-0963">Cytoplasm</keyword>
<accession>A0A5C5WM04</accession>
<comment type="catalytic activity">
    <reaction evidence="1 9">
        <text>[protein]-peptidylproline (omega=180) = [protein]-peptidylproline (omega=0)</text>
        <dbReference type="Rhea" id="RHEA:16237"/>
        <dbReference type="Rhea" id="RHEA-COMP:10747"/>
        <dbReference type="Rhea" id="RHEA-COMP:10748"/>
        <dbReference type="ChEBI" id="CHEBI:83833"/>
        <dbReference type="ChEBI" id="CHEBI:83834"/>
        <dbReference type="EC" id="5.2.1.8"/>
    </reaction>
</comment>
<feature type="compositionally biased region" description="Basic and acidic residues" evidence="10">
    <location>
        <begin position="475"/>
        <end position="486"/>
    </location>
</feature>
<dbReference type="PANTHER" id="PTHR30560:SF3">
    <property type="entry name" value="TRIGGER FACTOR-LIKE PROTEIN TIG, CHLOROPLASTIC"/>
    <property type="match status" value="1"/>
</dbReference>
<dbReference type="Gene3D" id="1.10.3120.10">
    <property type="entry name" value="Trigger factor, C-terminal domain"/>
    <property type="match status" value="1"/>
</dbReference>
<dbReference type="GO" id="GO:0051301">
    <property type="term" value="P:cell division"/>
    <property type="evidence" value="ECO:0007669"/>
    <property type="project" value="UniProtKB-KW"/>
</dbReference>
<dbReference type="SUPFAM" id="SSF109998">
    <property type="entry name" value="Triger factor/SurA peptide-binding domain-like"/>
    <property type="match status" value="1"/>
</dbReference>
<feature type="domain" description="Trigger factor ribosome-binding bacterial" evidence="11">
    <location>
        <begin position="23"/>
        <end position="166"/>
    </location>
</feature>
<evidence type="ECO:0000256" key="4">
    <source>
        <dbReference type="ARBA" id="ARBA00016902"/>
    </source>
</evidence>
<evidence type="ECO:0000256" key="9">
    <source>
        <dbReference type="HAMAP-Rule" id="MF_00303"/>
    </source>
</evidence>
<dbReference type="GO" id="GO:0044183">
    <property type="term" value="F:protein folding chaperone"/>
    <property type="evidence" value="ECO:0007669"/>
    <property type="project" value="TreeGrafter"/>
</dbReference>
<protein>
    <recommendedName>
        <fullName evidence="4 9">Trigger factor</fullName>
        <shortName evidence="9">TF</shortName>
        <ecNumber evidence="3 9">5.2.1.8</ecNumber>
    </recommendedName>
    <alternativeName>
        <fullName evidence="8 9">PPIase</fullName>
    </alternativeName>
</protein>
<keyword evidence="5 9" id="KW-0697">Rotamase</keyword>
<dbReference type="Pfam" id="PF05697">
    <property type="entry name" value="Trigger_N"/>
    <property type="match status" value="1"/>
</dbReference>
<dbReference type="GO" id="GO:0051083">
    <property type="term" value="P:'de novo' cotranslational protein folding"/>
    <property type="evidence" value="ECO:0007669"/>
    <property type="project" value="TreeGrafter"/>
</dbReference>
<dbReference type="GO" id="GO:0043022">
    <property type="term" value="F:ribosome binding"/>
    <property type="evidence" value="ECO:0007669"/>
    <property type="project" value="TreeGrafter"/>
</dbReference>
<dbReference type="SUPFAM" id="SSF54534">
    <property type="entry name" value="FKBP-like"/>
    <property type="match status" value="1"/>
</dbReference>
<dbReference type="SUPFAM" id="SSF102735">
    <property type="entry name" value="Trigger factor ribosome-binding domain"/>
    <property type="match status" value="1"/>
</dbReference>
<keyword evidence="6 9" id="KW-0143">Chaperone</keyword>
<dbReference type="GO" id="GO:0043335">
    <property type="term" value="P:protein unfolding"/>
    <property type="evidence" value="ECO:0007669"/>
    <property type="project" value="TreeGrafter"/>
</dbReference>
<gene>
    <name evidence="9 13" type="primary">tig</name>
    <name evidence="13" type="ORF">Pla22_39460</name>
</gene>
<dbReference type="InterPro" id="IPR027304">
    <property type="entry name" value="Trigger_fact/SurA_dom_sf"/>
</dbReference>
<evidence type="ECO:0000313" key="13">
    <source>
        <dbReference type="EMBL" id="TWT51169.1"/>
    </source>
</evidence>
<evidence type="ECO:0000256" key="10">
    <source>
        <dbReference type="SAM" id="MobiDB-lite"/>
    </source>
</evidence>
<dbReference type="InterPro" id="IPR008880">
    <property type="entry name" value="Trigger_fac_C"/>
</dbReference>
<dbReference type="AlphaFoldDB" id="A0A5C5WM04"/>
<dbReference type="InterPro" id="IPR008881">
    <property type="entry name" value="Trigger_fac_ribosome-bd_bac"/>
</dbReference>
<comment type="domain">
    <text evidence="9">Consists of 3 domains; the N-terminus binds the ribosome, the middle domain has PPIase activity, while the C-terminus has intrinsic chaperone activity on its own.</text>
</comment>
<evidence type="ECO:0000256" key="5">
    <source>
        <dbReference type="ARBA" id="ARBA00023110"/>
    </source>
</evidence>
<keyword evidence="9" id="KW-0131">Cell cycle</keyword>
<evidence type="ECO:0000256" key="7">
    <source>
        <dbReference type="ARBA" id="ARBA00023235"/>
    </source>
</evidence>
<evidence type="ECO:0000256" key="6">
    <source>
        <dbReference type="ARBA" id="ARBA00023186"/>
    </source>
</evidence>
<dbReference type="Gene3D" id="3.30.70.1050">
    <property type="entry name" value="Trigger factor ribosome-binding domain"/>
    <property type="match status" value="1"/>
</dbReference>
<dbReference type="HAMAP" id="MF_00303">
    <property type="entry name" value="Trigger_factor_Tig"/>
    <property type="match status" value="1"/>
</dbReference>
<dbReference type="Pfam" id="PF05698">
    <property type="entry name" value="Trigger_C"/>
    <property type="match status" value="1"/>
</dbReference>
<dbReference type="NCBIfam" id="TIGR00115">
    <property type="entry name" value="tig"/>
    <property type="match status" value="1"/>
</dbReference>
<comment type="similarity">
    <text evidence="2 9">Belongs to the FKBP-type PPIase family. Tig subfamily.</text>
</comment>
<dbReference type="RefSeq" id="WP_146516265.1">
    <property type="nucleotide sequence ID" value="NZ_SJPI01000002.1"/>
</dbReference>
<evidence type="ECO:0000256" key="2">
    <source>
        <dbReference type="ARBA" id="ARBA00005464"/>
    </source>
</evidence>
<dbReference type="Proteomes" id="UP000316598">
    <property type="component" value="Unassembled WGS sequence"/>
</dbReference>
<keyword evidence="9" id="KW-0132">Cell division</keyword>
<sequence length="504" mass="56949">MSTSTESTPELAAADEKPSIQLDVKVESPQACLREVIVTIPQAEVQRYMKNAYDELVPEAQVPGFRSGRAPRKLVEKQFKDRVVEQVKGSLLMDSLGQVTDTDQFSAIGEPDFDYNAIEIPDTGDFKFQFKIEVRPEFETPTWKGIKFAKPVETVSDADVDEALKRVLSRYATLEATDEAAVAGDKLLLTAKFSLDGKKLSEMDEERVTLEDRLSLTDGVCENFGELMTGVMEGDVKKGKIKIADGVDDEEMRGKEVDVEFTVVEVLKLEMPELTDSFLEELGDFESEDELRSFVKDSLTRQADYRTEQAIRKTIVGMLTENLQFELPPTLVKRQTNREMRRQVMELQRSGFDDEMIKRFVNASRQNAQTSTEAALREHFVLEQIAEEQKIDAEEADYEAEIELIAQQEDASPRAVRSRLEKQGQMDALRNQIVERKVIALIVEAAKVTEEPVEKKTGEEGSEFAVYHSVLATKDTSEIPEAKYDDDAALEGNKVEKEKDREEE</sequence>
<feature type="domain" description="Trigger factor C-terminal" evidence="12">
    <location>
        <begin position="289"/>
        <end position="444"/>
    </location>
</feature>
<dbReference type="OrthoDB" id="9767721at2"/>
<proteinExistence type="inferred from homology"/>
<dbReference type="FunFam" id="3.30.70.1050:FF:000006">
    <property type="entry name" value="Trigger factor"/>
    <property type="match status" value="1"/>
</dbReference>
<evidence type="ECO:0000259" key="11">
    <source>
        <dbReference type="Pfam" id="PF05697"/>
    </source>
</evidence>
<dbReference type="InterPro" id="IPR036611">
    <property type="entry name" value="Trigger_fac_ribosome-bd_sf"/>
</dbReference>
<dbReference type="Gene3D" id="3.10.50.40">
    <property type="match status" value="1"/>
</dbReference>
<dbReference type="InterPro" id="IPR037041">
    <property type="entry name" value="Trigger_fac_C_sf"/>
</dbReference>
<evidence type="ECO:0000256" key="8">
    <source>
        <dbReference type="ARBA" id="ARBA00029986"/>
    </source>
</evidence>
<dbReference type="PANTHER" id="PTHR30560">
    <property type="entry name" value="TRIGGER FACTOR CHAPERONE AND PEPTIDYL-PROLYL CIS/TRANS ISOMERASE"/>
    <property type="match status" value="1"/>
</dbReference>
<dbReference type="GO" id="GO:0015031">
    <property type="term" value="P:protein transport"/>
    <property type="evidence" value="ECO:0007669"/>
    <property type="project" value="UniProtKB-UniRule"/>
</dbReference>
<keyword evidence="14" id="KW-1185">Reference proteome</keyword>
<evidence type="ECO:0000256" key="3">
    <source>
        <dbReference type="ARBA" id="ARBA00013194"/>
    </source>
</evidence>
<feature type="region of interest" description="Disordered" evidence="10">
    <location>
        <begin position="475"/>
        <end position="504"/>
    </location>
</feature>
<feature type="compositionally biased region" description="Basic and acidic residues" evidence="10">
    <location>
        <begin position="493"/>
        <end position="504"/>
    </location>
</feature>
<reference evidence="13 14" key="1">
    <citation type="submission" date="2019-02" db="EMBL/GenBank/DDBJ databases">
        <title>Deep-cultivation of Planctomycetes and their phenomic and genomic characterization uncovers novel biology.</title>
        <authorList>
            <person name="Wiegand S."/>
            <person name="Jogler M."/>
            <person name="Boedeker C."/>
            <person name="Pinto D."/>
            <person name="Vollmers J."/>
            <person name="Rivas-Marin E."/>
            <person name="Kohn T."/>
            <person name="Peeters S.H."/>
            <person name="Heuer A."/>
            <person name="Rast P."/>
            <person name="Oberbeckmann S."/>
            <person name="Bunk B."/>
            <person name="Jeske O."/>
            <person name="Meyerdierks A."/>
            <person name="Storesund J.E."/>
            <person name="Kallscheuer N."/>
            <person name="Luecker S."/>
            <person name="Lage O.M."/>
            <person name="Pohl T."/>
            <person name="Merkel B.J."/>
            <person name="Hornburger P."/>
            <person name="Mueller R.-W."/>
            <person name="Bruemmer F."/>
            <person name="Labrenz M."/>
            <person name="Spormann A.M."/>
            <person name="Op Den Camp H."/>
            <person name="Overmann J."/>
            <person name="Amann R."/>
            <person name="Jetten M.S.M."/>
            <person name="Mascher T."/>
            <person name="Medema M.H."/>
            <person name="Devos D.P."/>
            <person name="Kaster A.-K."/>
            <person name="Ovreas L."/>
            <person name="Rohde M."/>
            <person name="Galperin M.Y."/>
            <person name="Jogler C."/>
        </authorList>
    </citation>
    <scope>NUCLEOTIDE SEQUENCE [LARGE SCALE GENOMIC DNA]</scope>
    <source>
        <strain evidence="13 14">Pla22</strain>
    </source>
</reference>
<keyword evidence="7 9" id="KW-0413">Isomerase</keyword>
<comment type="function">
    <text evidence="9">Involved in protein export. Acts as a chaperone by maintaining the newly synthesized protein in an open conformation. Functions as a peptidyl-prolyl cis-trans isomerase.</text>
</comment>
<dbReference type="InterPro" id="IPR005215">
    <property type="entry name" value="Trig_fac"/>
</dbReference>
<name>A0A5C5WM04_9BACT</name>
<dbReference type="EC" id="5.2.1.8" evidence="3 9"/>
<evidence type="ECO:0000259" key="12">
    <source>
        <dbReference type="Pfam" id="PF05698"/>
    </source>
</evidence>
<organism evidence="13 14">
    <name type="scientific">Rubripirellula amarantea</name>
    <dbReference type="NCBI Taxonomy" id="2527999"/>
    <lineage>
        <taxon>Bacteria</taxon>
        <taxon>Pseudomonadati</taxon>
        <taxon>Planctomycetota</taxon>
        <taxon>Planctomycetia</taxon>
        <taxon>Pirellulales</taxon>
        <taxon>Pirellulaceae</taxon>
        <taxon>Rubripirellula</taxon>
    </lineage>
</organism>
<dbReference type="EMBL" id="SJPI01000002">
    <property type="protein sequence ID" value="TWT51169.1"/>
    <property type="molecule type" value="Genomic_DNA"/>
</dbReference>